<dbReference type="RefSeq" id="WP_160553112.1">
    <property type="nucleotide sequence ID" value="NZ_CP047650.1"/>
</dbReference>
<evidence type="ECO:0000256" key="1">
    <source>
        <dbReference type="SAM" id="MobiDB-lite"/>
    </source>
</evidence>
<name>A0A857J5P3_9BURK</name>
<organism evidence="2 3">
    <name type="scientific">Xylophilus rhododendri</name>
    <dbReference type="NCBI Taxonomy" id="2697032"/>
    <lineage>
        <taxon>Bacteria</taxon>
        <taxon>Pseudomonadati</taxon>
        <taxon>Pseudomonadota</taxon>
        <taxon>Betaproteobacteria</taxon>
        <taxon>Burkholderiales</taxon>
        <taxon>Xylophilus</taxon>
    </lineage>
</organism>
<sequence>MRLDLLGLLYMVVLMGNPHSEERESAETQVHQARLRITDPALRKEVLLEIPFEEEIAPRVDLLRELLAFPPVEAIRLLEPQVMTLGVDTHGLLLTGQSMELLLARSRQVPDGHPAFLHTLGRASKSIPDVVLRTRIGGLVLQDSLRLEVGHRLNILAALDGPEAGFRERWRAEWAAALAGTLQALGQATGSASAWHLIHALVPASKKRQSCDAVLQAQLAALPLLDPHDQVRALHTICHEYLVDRFDKEDGHLLQFIEAARQLPCYLRPRPGKLLHLLSKEAAAAVKARLGALDEETQAQRQAGLHDRGATAAPAPKPVG</sequence>
<proteinExistence type="predicted"/>
<keyword evidence="3" id="KW-1185">Reference proteome</keyword>
<evidence type="ECO:0000313" key="2">
    <source>
        <dbReference type="EMBL" id="QHI99314.1"/>
    </source>
</evidence>
<feature type="region of interest" description="Disordered" evidence="1">
    <location>
        <begin position="297"/>
        <end position="320"/>
    </location>
</feature>
<dbReference type="EMBL" id="CP047650">
    <property type="protein sequence ID" value="QHI99314.1"/>
    <property type="molecule type" value="Genomic_DNA"/>
</dbReference>
<dbReference type="AlphaFoldDB" id="A0A857J5P3"/>
<dbReference type="Proteomes" id="UP000464787">
    <property type="component" value="Chromosome"/>
</dbReference>
<gene>
    <name evidence="2" type="ORF">GT347_15820</name>
</gene>
<reference evidence="2 3" key="1">
    <citation type="submission" date="2020-01" db="EMBL/GenBank/DDBJ databases">
        <title>Genome sequencing of strain KACC 21265.</title>
        <authorList>
            <person name="Heo J."/>
            <person name="Kim S.-J."/>
            <person name="Kim J.-S."/>
            <person name="Hong S.-B."/>
            <person name="Kwon S.-W."/>
        </authorList>
    </citation>
    <scope>NUCLEOTIDE SEQUENCE [LARGE SCALE GENOMIC DNA]</scope>
    <source>
        <strain evidence="2 3">KACC 21265</strain>
    </source>
</reference>
<dbReference type="KEGG" id="xyk:GT347_15820"/>
<accession>A0A857J5P3</accession>
<evidence type="ECO:0000313" key="3">
    <source>
        <dbReference type="Proteomes" id="UP000464787"/>
    </source>
</evidence>
<protein>
    <submittedName>
        <fullName evidence="2">Uncharacterized protein</fullName>
    </submittedName>
</protein>